<dbReference type="CDD" id="cd05276">
    <property type="entry name" value="p53_inducible_oxidoreductase"/>
    <property type="match status" value="1"/>
</dbReference>
<keyword evidence="5" id="KW-1185">Reference proteome</keyword>
<dbReference type="PANTHER" id="PTHR48106">
    <property type="entry name" value="QUINONE OXIDOREDUCTASE PIG3-RELATED"/>
    <property type="match status" value="1"/>
</dbReference>
<dbReference type="GO" id="GO:0016651">
    <property type="term" value="F:oxidoreductase activity, acting on NAD(P)H"/>
    <property type="evidence" value="ECO:0007669"/>
    <property type="project" value="TreeGrafter"/>
</dbReference>
<dbReference type="InterPro" id="IPR013154">
    <property type="entry name" value="ADH-like_N"/>
</dbReference>
<evidence type="ECO:0000313" key="5">
    <source>
        <dbReference type="Proteomes" id="UP000566819"/>
    </source>
</evidence>
<sequence>MSNTMRAVDIKDSVGPATSLFISSSIPKPVPTSTQALVRIKAFGLNRMDLVQREGHYPVPPQAPKTLGVEFSGTIEELGGEGSGFKKGDAVFGLAYGGAYAEYIAVNTKMLLHKPEHLSWEEAAGVPETWITATQAMYLVGEFTKGKSILWHAGASSVSIAGIQLSKVGGASAIYVTAGSQEKIDFCVKELGATAGFNYKTQDWAKEILKATDNKGVDIVIDFVGQNYFQGNLDVAARDGHIVALAALSGTKLPAGVDIGAFVWKRLRFEGSSLRSRDEEYQGRLRDKLEEYLAQFENGTFKIYVDQVLPWENIVEAHQLMEKNTSKGKIICTIALKIGFNLGSLSSRVKYVLLGVLITKREGL</sequence>
<dbReference type="GO" id="GO:0070402">
    <property type="term" value="F:NADPH binding"/>
    <property type="evidence" value="ECO:0007669"/>
    <property type="project" value="TreeGrafter"/>
</dbReference>
<dbReference type="SUPFAM" id="SSF50129">
    <property type="entry name" value="GroES-like"/>
    <property type="match status" value="1"/>
</dbReference>
<dbReference type="Gene3D" id="3.40.50.720">
    <property type="entry name" value="NAD(P)-binding Rossmann-like Domain"/>
    <property type="match status" value="1"/>
</dbReference>
<evidence type="ECO:0000313" key="4">
    <source>
        <dbReference type="EMBL" id="KAF4631056.1"/>
    </source>
</evidence>
<gene>
    <name evidence="4" type="ORF">G7Y89_g7069</name>
</gene>
<proteinExistence type="predicted"/>
<evidence type="ECO:0000256" key="2">
    <source>
        <dbReference type="ARBA" id="ARBA00023002"/>
    </source>
</evidence>
<dbReference type="InterPro" id="IPR011032">
    <property type="entry name" value="GroES-like_sf"/>
</dbReference>
<dbReference type="InterPro" id="IPR013149">
    <property type="entry name" value="ADH-like_C"/>
</dbReference>
<accession>A0A8H4RLK2</accession>
<keyword evidence="2" id="KW-0560">Oxidoreductase</keyword>
<reference evidence="4 5" key="1">
    <citation type="submission" date="2020-03" db="EMBL/GenBank/DDBJ databases">
        <title>Draft Genome Sequence of Cudoniella acicularis.</title>
        <authorList>
            <person name="Buettner E."/>
            <person name="Kellner H."/>
        </authorList>
    </citation>
    <scope>NUCLEOTIDE SEQUENCE [LARGE SCALE GENOMIC DNA]</scope>
    <source>
        <strain evidence="4 5">DSM 108380</strain>
    </source>
</reference>
<dbReference type="Gene3D" id="3.90.180.10">
    <property type="entry name" value="Medium-chain alcohol dehydrogenases, catalytic domain"/>
    <property type="match status" value="1"/>
</dbReference>
<dbReference type="PANTHER" id="PTHR48106:SF18">
    <property type="entry name" value="QUINONE OXIDOREDUCTASE PIG3"/>
    <property type="match status" value="1"/>
</dbReference>
<dbReference type="InterPro" id="IPR014189">
    <property type="entry name" value="Quinone_OxRdtase_PIG3"/>
</dbReference>
<keyword evidence="1" id="KW-0521">NADP</keyword>
<dbReference type="Pfam" id="PF08240">
    <property type="entry name" value="ADH_N"/>
    <property type="match status" value="1"/>
</dbReference>
<dbReference type="AlphaFoldDB" id="A0A8H4RLK2"/>
<dbReference type="NCBIfam" id="TIGR02824">
    <property type="entry name" value="quinone_pig3"/>
    <property type="match status" value="1"/>
</dbReference>
<dbReference type="InterPro" id="IPR036291">
    <property type="entry name" value="NAD(P)-bd_dom_sf"/>
</dbReference>
<dbReference type="SUPFAM" id="SSF51735">
    <property type="entry name" value="NAD(P)-binding Rossmann-fold domains"/>
    <property type="match status" value="1"/>
</dbReference>
<evidence type="ECO:0000256" key="1">
    <source>
        <dbReference type="ARBA" id="ARBA00022857"/>
    </source>
</evidence>
<dbReference type="InterPro" id="IPR020843">
    <property type="entry name" value="ER"/>
</dbReference>
<name>A0A8H4RLK2_9HELO</name>
<dbReference type="EMBL" id="JAAMPI010000481">
    <property type="protein sequence ID" value="KAF4631056.1"/>
    <property type="molecule type" value="Genomic_DNA"/>
</dbReference>
<dbReference type="Pfam" id="PF00107">
    <property type="entry name" value="ADH_zinc_N"/>
    <property type="match status" value="1"/>
</dbReference>
<dbReference type="SMART" id="SM00829">
    <property type="entry name" value="PKS_ER"/>
    <property type="match status" value="1"/>
</dbReference>
<evidence type="ECO:0000259" key="3">
    <source>
        <dbReference type="SMART" id="SM00829"/>
    </source>
</evidence>
<protein>
    <recommendedName>
        <fullName evidence="3">Enoyl reductase (ER) domain-containing protein</fullName>
    </recommendedName>
</protein>
<dbReference type="OrthoDB" id="203908at2759"/>
<dbReference type="Proteomes" id="UP000566819">
    <property type="component" value="Unassembled WGS sequence"/>
</dbReference>
<comment type="caution">
    <text evidence="4">The sequence shown here is derived from an EMBL/GenBank/DDBJ whole genome shotgun (WGS) entry which is preliminary data.</text>
</comment>
<organism evidence="4 5">
    <name type="scientific">Cudoniella acicularis</name>
    <dbReference type="NCBI Taxonomy" id="354080"/>
    <lineage>
        <taxon>Eukaryota</taxon>
        <taxon>Fungi</taxon>
        <taxon>Dikarya</taxon>
        <taxon>Ascomycota</taxon>
        <taxon>Pezizomycotina</taxon>
        <taxon>Leotiomycetes</taxon>
        <taxon>Helotiales</taxon>
        <taxon>Tricladiaceae</taxon>
        <taxon>Cudoniella</taxon>
    </lineage>
</organism>
<feature type="domain" description="Enoyl reductase (ER)" evidence="3">
    <location>
        <begin position="15"/>
        <end position="332"/>
    </location>
</feature>